<evidence type="ECO:0000313" key="3">
    <source>
        <dbReference type="Proteomes" id="UP000183971"/>
    </source>
</evidence>
<name>A0A1L7WA15_FUSPR</name>
<dbReference type="GeneID" id="42060681"/>
<comment type="caution">
    <text evidence="2">The sequence shown here is derived from an EMBL/GenBank/DDBJ whole genome shotgun (WGS) entry which is preliminary data.</text>
</comment>
<dbReference type="RefSeq" id="XP_031089967.1">
    <property type="nucleotide sequence ID" value="XM_031224738.1"/>
</dbReference>
<evidence type="ECO:0000259" key="1">
    <source>
        <dbReference type="Pfam" id="PF20516"/>
    </source>
</evidence>
<dbReference type="Proteomes" id="UP000183971">
    <property type="component" value="Unassembled WGS sequence"/>
</dbReference>
<dbReference type="InterPro" id="IPR046797">
    <property type="entry name" value="PDDEXK_12"/>
</dbReference>
<protein>
    <recommendedName>
        <fullName evidence="1">PD-(D/E)XK nuclease-like domain-containing protein</fullName>
    </recommendedName>
</protein>
<feature type="domain" description="PD-(D/E)XK nuclease-like" evidence="1">
    <location>
        <begin position="2"/>
        <end position="131"/>
    </location>
</feature>
<keyword evidence="3" id="KW-1185">Reference proteome</keyword>
<sequence>MNASVTPEYHKFPISPSKVDYCIFINPEFDRDGGVPQAADKLQVSCNGTVNHTSYSGLTEFPVCVSIETKRHGGDQRRADVQTATWHASQWTFLESHAGDGISELPFLPGIIVQGHEWKFVATTRRGNEMSTVAVVTSHTLTCIDFLEYFPVRKHDNACWGFPNYGWPSSAAQMGKGYILAVV</sequence>
<dbReference type="EMBL" id="FJOF01000017">
    <property type="protein sequence ID" value="CZR49466.1"/>
    <property type="molecule type" value="Genomic_DNA"/>
</dbReference>
<proteinExistence type="predicted"/>
<dbReference type="AlphaFoldDB" id="A0A1L7WA15"/>
<accession>A0A1L7WA15</accession>
<gene>
    <name evidence="2" type="ORF">FPRO_15826</name>
</gene>
<dbReference type="VEuPathDB" id="FungiDB:FPRO_15826"/>
<evidence type="ECO:0000313" key="2">
    <source>
        <dbReference type="EMBL" id="CZR49466.1"/>
    </source>
</evidence>
<dbReference type="Pfam" id="PF20516">
    <property type="entry name" value="PDDEXK_12"/>
    <property type="match status" value="1"/>
</dbReference>
<reference evidence="3" key="1">
    <citation type="journal article" date="2016" name="Genome Biol. Evol.">
        <title>Comparative 'omics' of the Fusarium fujikuroi species complex highlights differences in genetic potential and metabolite synthesis.</title>
        <authorList>
            <person name="Niehaus E.-M."/>
            <person name="Muensterkoetter M."/>
            <person name="Proctor R.H."/>
            <person name="Brown D.W."/>
            <person name="Sharon A."/>
            <person name="Idan Y."/>
            <person name="Oren-Young L."/>
            <person name="Sieber C.M."/>
            <person name="Novak O."/>
            <person name="Pencik A."/>
            <person name="Tarkowska D."/>
            <person name="Hromadova K."/>
            <person name="Freeman S."/>
            <person name="Maymon M."/>
            <person name="Elazar M."/>
            <person name="Youssef S.A."/>
            <person name="El-Shabrawy E.S.M."/>
            <person name="Shalaby A.B.A."/>
            <person name="Houterman P."/>
            <person name="Brock N.L."/>
            <person name="Burkhardt I."/>
            <person name="Tsavkelova E.A."/>
            <person name="Dickschat J.S."/>
            <person name="Galuszka P."/>
            <person name="Gueldener U."/>
            <person name="Tudzynski B."/>
        </authorList>
    </citation>
    <scope>NUCLEOTIDE SEQUENCE [LARGE SCALE GENOMIC DNA]</scope>
    <source>
        <strain evidence="3">ET1</strain>
    </source>
</reference>
<organism evidence="2 3">
    <name type="scientific">Fusarium proliferatum (strain ET1)</name>
    <name type="common">Orchid endophyte fungus</name>
    <dbReference type="NCBI Taxonomy" id="1227346"/>
    <lineage>
        <taxon>Eukaryota</taxon>
        <taxon>Fungi</taxon>
        <taxon>Dikarya</taxon>
        <taxon>Ascomycota</taxon>
        <taxon>Pezizomycotina</taxon>
        <taxon>Sordariomycetes</taxon>
        <taxon>Hypocreomycetidae</taxon>
        <taxon>Hypocreales</taxon>
        <taxon>Nectriaceae</taxon>
        <taxon>Fusarium</taxon>
        <taxon>Fusarium fujikuroi species complex</taxon>
    </lineage>
</organism>